<evidence type="ECO:0000313" key="3">
    <source>
        <dbReference type="Proteomes" id="UP000198415"/>
    </source>
</evidence>
<accession>A0A239B8I8</accession>
<dbReference type="EMBL" id="FZNR01000009">
    <property type="protein sequence ID" value="SNS03851.1"/>
    <property type="molecule type" value="Genomic_DNA"/>
</dbReference>
<dbReference type="OrthoDB" id="3287447at2"/>
<dbReference type="AlphaFoldDB" id="A0A239B8I8"/>
<dbReference type="Proteomes" id="UP000198415">
    <property type="component" value="Unassembled WGS sequence"/>
</dbReference>
<keyword evidence="3" id="KW-1185">Reference proteome</keyword>
<keyword evidence="1" id="KW-0812">Transmembrane</keyword>
<feature type="transmembrane region" description="Helical" evidence="1">
    <location>
        <begin position="26"/>
        <end position="47"/>
    </location>
</feature>
<dbReference type="RefSeq" id="WP_089295288.1">
    <property type="nucleotide sequence ID" value="NZ_BOMU01000059.1"/>
</dbReference>
<protein>
    <submittedName>
        <fullName evidence="2">Uncharacterized protein</fullName>
    </submittedName>
</protein>
<organism evidence="2 3">
    <name type="scientific">Actinoplanes regularis</name>
    <dbReference type="NCBI Taxonomy" id="52697"/>
    <lineage>
        <taxon>Bacteria</taxon>
        <taxon>Bacillati</taxon>
        <taxon>Actinomycetota</taxon>
        <taxon>Actinomycetes</taxon>
        <taxon>Micromonosporales</taxon>
        <taxon>Micromonosporaceae</taxon>
        <taxon>Actinoplanes</taxon>
    </lineage>
</organism>
<sequence>MAERKTTVPGLVTTAWHGAPAVLKRFAGWVWGIGVPVAVLSIIGDLAGWWGDYQFIPNIVSEVICAMVTLPIALVIIGQLAEYQVKELERVRLDTRFASTRQQLVIAARTTRDQIQERTRDVEATTNEFVRAAKVEDGRLADPDAANAAARLLHTQMDGQQWLMYHRITTPLRILGSHLHTLLVERDRDGDLTAETTGFAQLWLDLESALAAQRQIMAAGHDLFGQPALSARTVPRADRLRDVALEHIRTIDRLIELCQQLEHQAGGEQPAVTP</sequence>
<gene>
    <name evidence="2" type="ORF">SAMN06264365_10916</name>
</gene>
<keyword evidence="1" id="KW-1133">Transmembrane helix</keyword>
<name>A0A239B8I8_9ACTN</name>
<keyword evidence="1" id="KW-0472">Membrane</keyword>
<evidence type="ECO:0000313" key="2">
    <source>
        <dbReference type="EMBL" id="SNS03851.1"/>
    </source>
</evidence>
<feature type="transmembrane region" description="Helical" evidence="1">
    <location>
        <begin position="59"/>
        <end position="81"/>
    </location>
</feature>
<proteinExistence type="predicted"/>
<evidence type="ECO:0000256" key="1">
    <source>
        <dbReference type="SAM" id="Phobius"/>
    </source>
</evidence>
<reference evidence="2 3" key="1">
    <citation type="submission" date="2017-06" db="EMBL/GenBank/DDBJ databases">
        <authorList>
            <person name="Kim H.J."/>
            <person name="Triplett B.A."/>
        </authorList>
    </citation>
    <scope>NUCLEOTIDE SEQUENCE [LARGE SCALE GENOMIC DNA]</scope>
    <source>
        <strain evidence="2 3">DSM 43151</strain>
    </source>
</reference>